<dbReference type="CDD" id="cd18116">
    <property type="entry name" value="ATP-synt_F1_alpha_N"/>
    <property type="match status" value="1"/>
</dbReference>
<evidence type="ECO:0000256" key="9">
    <source>
        <dbReference type="ARBA" id="ARBA00023136"/>
    </source>
</evidence>
<feature type="transmembrane region" description="Helical" evidence="13">
    <location>
        <begin position="64"/>
        <end position="85"/>
    </location>
</feature>
<dbReference type="InterPro" id="IPR020003">
    <property type="entry name" value="ATPase_a/bsu_AS"/>
</dbReference>
<dbReference type="GO" id="GO:0005524">
    <property type="term" value="F:ATP binding"/>
    <property type="evidence" value="ECO:0007669"/>
    <property type="project" value="UniProtKB-KW"/>
</dbReference>
<keyword evidence="6" id="KW-0375">Hydrogen ion transport</keyword>
<evidence type="ECO:0000259" key="16">
    <source>
        <dbReference type="Pfam" id="PF02874"/>
    </source>
</evidence>
<evidence type="ECO:0000313" key="17">
    <source>
        <dbReference type="EMBL" id="KAJ6026530.1"/>
    </source>
</evidence>
<dbReference type="EMBL" id="JAQJZL010000015">
    <property type="protein sequence ID" value="KAJ6026530.1"/>
    <property type="molecule type" value="Genomic_DNA"/>
</dbReference>
<dbReference type="GO" id="GO:0043531">
    <property type="term" value="F:ADP binding"/>
    <property type="evidence" value="ECO:0007669"/>
    <property type="project" value="TreeGrafter"/>
</dbReference>
<reference evidence="17" key="2">
    <citation type="submission" date="2023-01" db="EMBL/GenBank/DDBJ databases">
        <authorList>
            <person name="Petersen C."/>
        </authorList>
    </citation>
    <scope>NUCLEOTIDE SEQUENCE</scope>
    <source>
        <strain evidence="17">IBT 15450</strain>
    </source>
</reference>
<evidence type="ECO:0000256" key="10">
    <source>
        <dbReference type="ARBA" id="ARBA00023196"/>
    </source>
</evidence>
<dbReference type="HAMAP" id="MF_01346">
    <property type="entry name" value="ATP_synth_alpha_bact"/>
    <property type="match status" value="1"/>
</dbReference>
<organism evidence="17 18">
    <name type="scientific">Penicillium canescens</name>
    <dbReference type="NCBI Taxonomy" id="5083"/>
    <lineage>
        <taxon>Eukaryota</taxon>
        <taxon>Fungi</taxon>
        <taxon>Dikarya</taxon>
        <taxon>Ascomycota</taxon>
        <taxon>Pezizomycotina</taxon>
        <taxon>Eurotiomycetes</taxon>
        <taxon>Eurotiomycetidae</taxon>
        <taxon>Eurotiales</taxon>
        <taxon>Aspergillaceae</taxon>
        <taxon>Penicillium</taxon>
    </lineage>
</organism>
<dbReference type="FunFam" id="3.40.50.300:FF:004039">
    <property type="entry name" value="ATP synthase subunit alpha, mitochondrial"/>
    <property type="match status" value="1"/>
</dbReference>
<keyword evidence="4" id="KW-0813">Transport</keyword>
<dbReference type="InterPro" id="IPR038376">
    <property type="entry name" value="ATP_synth_asu_C_sf"/>
</dbReference>
<evidence type="ECO:0000256" key="11">
    <source>
        <dbReference type="ARBA" id="ARBA00023310"/>
    </source>
</evidence>
<feature type="domain" description="ATPase F1/V1/A1 complex alpha/beta subunit N-terminal" evidence="16">
    <location>
        <begin position="376"/>
        <end position="442"/>
    </location>
</feature>
<keyword evidence="13" id="KW-0812">Transmembrane</keyword>
<dbReference type="FunFam" id="3.40.50.300:FF:002432">
    <property type="entry name" value="ATP synthase subunit alpha, mitochondrial"/>
    <property type="match status" value="1"/>
</dbReference>
<dbReference type="CDD" id="cd01132">
    <property type="entry name" value="F1-ATPase_alpha_CD"/>
    <property type="match status" value="1"/>
</dbReference>
<name>A0AAD6N2W3_PENCN</name>
<evidence type="ECO:0000256" key="3">
    <source>
        <dbReference type="ARBA" id="ARBA00016087"/>
    </source>
</evidence>
<dbReference type="Gene3D" id="3.40.50.300">
    <property type="entry name" value="P-loop containing nucleotide triphosphate hydrolases"/>
    <property type="match status" value="2"/>
</dbReference>
<proteinExistence type="inferred from homology"/>
<keyword evidence="5" id="KW-0547">Nucleotide-binding</keyword>
<dbReference type="InterPro" id="IPR005294">
    <property type="entry name" value="ATP_synth_F1_asu"/>
</dbReference>
<reference evidence="17" key="1">
    <citation type="journal article" date="2023" name="IMA Fungus">
        <title>Comparative genomic study of the Penicillium genus elucidates a diverse pangenome and 15 lateral gene transfer events.</title>
        <authorList>
            <person name="Petersen C."/>
            <person name="Sorensen T."/>
            <person name="Nielsen M.R."/>
            <person name="Sondergaard T.E."/>
            <person name="Sorensen J.L."/>
            <person name="Fitzpatrick D.A."/>
            <person name="Frisvad J.C."/>
            <person name="Nielsen K.L."/>
        </authorList>
    </citation>
    <scope>NUCLEOTIDE SEQUENCE</scope>
    <source>
        <strain evidence="17">IBT 15450</strain>
    </source>
</reference>
<accession>A0AAD6N2W3</accession>
<evidence type="ECO:0000256" key="6">
    <source>
        <dbReference type="ARBA" id="ARBA00022781"/>
    </source>
</evidence>
<keyword evidence="10" id="KW-0139">CF(1)</keyword>
<comment type="similarity">
    <text evidence="2">Belongs to the ATPase alpha/beta chains family.</text>
</comment>
<feature type="transmembrane region" description="Helical" evidence="13">
    <location>
        <begin position="149"/>
        <end position="170"/>
    </location>
</feature>
<dbReference type="InterPro" id="IPR027417">
    <property type="entry name" value="P-loop_NTPase"/>
</dbReference>
<evidence type="ECO:0000256" key="12">
    <source>
        <dbReference type="SAM" id="MobiDB-lite"/>
    </source>
</evidence>
<dbReference type="Proteomes" id="UP001219568">
    <property type="component" value="Unassembled WGS sequence"/>
</dbReference>
<dbReference type="GO" id="GO:0046933">
    <property type="term" value="F:proton-transporting ATP synthase activity, rotational mechanism"/>
    <property type="evidence" value="ECO:0007669"/>
    <property type="project" value="InterPro"/>
</dbReference>
<dbReference type="GO" id="GO:0005743">
    <property type="term" value="C:mitochondrial inner membrane"/>
    <property type="evidence" value="ECO:0007669"/>
    <property type="project" value="UniProtKB-SubCell"/>
</dbReference>
<dbReference type="PROSITE" id="PS00152">
    <property type="entry name" value="ATPASE_ALPHA_BETA"/>
    <property type="match status" value="1"/>
</dbReference>
<protein>
    <recommendedName>
        <fullName evidence="3">ATP synthase subunit alpha, mitochondrial</fullName>
    </recommendedName>
</protein>
<keyword evidence="11" id="KW-0066">ATP synthesis</keyword>
<feature type="region of interest" description="Disordered" evidence="12">
    <location>
        <begin position="226"/>
        <end position="268"/>
    </location>
</feature>
<dbReference type="SUPFAM" id="SSF50615">
    <property type="entry name" value="N-terminal domain of alpha and beta subunits of F1 ATP synthase"/>
    <property type="match status" value="1"/>
</dbReference>
<evidence type="ECO:0000256" key="4">
    <source>
        <dbReference type="ARBA" id="ARBA00022448"/>
    </source>
</evidence>
<evidence type="ECO:0000256" key="1">
    <source>
        <dbReference type="ARBA" id="ARBA00004273"/>
    </source>
</evidence>
<keyword evidence="8" id="KW-0406">Ion transport</keyword>
<evidence type="ECO:0000259" key="14">
    <source>
        <dbReference type="Pfam" id="PF00006"/>
    </source>
</evidence>
<dbReference type="PANTHER" id="PTHR48082">
    <property type="entry name" value="ATP SYNTHASE SUBUNIT ALPHA, MITOCHONDRIAL"/>
    <property type="match status" value="1"/>
</dbReference>
<dbReference type="Pfam" id="PF00306">
    <property type="entry name" value="ATP-synt_ab_C"/>
    <property type="match status" value="1"/>
</dbReference>
<evidence type="ECO:0000256" key="8">
    <source>
        <dbReference type="ARBA" id="ARBA00023065"/>
    </source>
</evidence>
<dbReference type="InterPro" id="IPR033732">
    <property type="entry name" value="ATP_synth_F1_a_nt-bd_dom"/>
</dbReference>
<evidence type="ECO:0000313" key="18">
    <source>
        <dbReference type="Proteomes" id="UP001219568"/>
    </source>
</evidence>
<feature type="domain" description="ATPase F1/V1/A1 complex alpha/beta subunit nucleotide-binding" evidence="14">
    <location>
        <begin position="499"/>
        <end position="591"/>
    </location>
</feature>
<dbReference type="Gene3D" id="1.20.150.20">
    <property type="entry name" value="ATP synthase alpha/beta chain, C-terminal domain"/>
    <property type="match status" value="1"/>
</dbReference>
<gene>
    <name evidence="17" type="ORF">N7460_011347</name>
</gene>
<dbReference type="Pfam" id="PF06127">
    <property type="entry name" value="Mpo1-like"/>
    <property type="match status" value="1"/>
</dbReference>
<dbReference type="FunFam" id="2.40.30.20:FF:000001">
    <property type="entry name" value="ATP synthase subunit alpha"/>
    <property type="match status" value="1"/>
</dbReference>
<evidence type="ECO:0000256" key="5">
    <source>
        <dbReference type="ARBA" id="ARBA00022741"/>
    </source>
</evidence>
<evidence type="ECO:0000259" key="15">
    <source>
        <dbReference type="Pfam" id="PF00306"/>
    </source>
</evidence>
<sequence>MTPGPLTNIKPLCPTLPANASSFSLILPNPPHSFPHLDQLGKMALNLEKQLLFYGAYHNNPVNVAIHITCVPILLFTGIVLACNCPPLFTLPDALQIHYLPANAGTIGALIYAIFYVLLEPIAGGLLAPAVIAAAYYGNYFLGTYGNTVNYWAGGIHIVSWLAQFVGHGAFEKRAPALLDNLVQAILLAPLFVWMEVLFFFGYRPELQERFEKGVELEILKFRNQQGHEKEKGKAKGKGKAQWSDTLGPPRRAQRQKRFSASPENPILPPTTKLSFPSTILSPLPFPLPNYISPSENSSSHPLNPLSQCSETLCGRPAALSRPFRPPGRIASVRAAAAGPLNGVRSYASEAKAQPTEVSSILEQRIRGVSEEAGLAETGRVLSVGDGIARVHGMTNVQAEELVEFASGVKGMCMNLEAGQVGVVLFGSDRLVKEGETVKRTGEIVDVPVGPELLGRVVDALGNPIDGKGPLQTKEKRRAQLKAPGILPRQSVNQPVQTGMKSVDSMVPIGRGQRELIIGDRQTGKTAVALDTMLNQKRWNTTGTDAEKLFCIYVAVGQKRSTVAQLVKTLEEQDAMKYSIVVAATASEAAPCSTSLPSPVVPWQAVAYRQMSLLLRRPPGREAYPGDVFYLHSRLLERAAKMNKTHGAGSLTALPIIETQGGDVSAYIPTNVISITDGQIFLEAELFYKGIRPAINVGLSVSRVGSAAQVKAMKQVAGSLKLFLAQYREVAAFAQFGSDLDASTKQTLARGERLTELLKQKQYSPMAVSDMVPLIFAGVNGLLDTIPVNKILTWEAELLSHLKSSHPEVQQTIEKEGQVSKESEAKLKEVISAFNSTFNA</sequence>
<dbReference type="GO" id="GO:0045259">
    <property type="term" value="C:proton-transporting ATP synthase complex"/>
    <property type="evidence" value="ECO:0007669"/>
    <property type="project" value="UniProtKB-KW"/>
</dbReference>
<dbReference type="CDD" id="cd18113">
    <property type="entry name" value="ATP-synt_F1_alpha_C"/>
    <property type="match status" value="1"/>
</dbReference>
<keyword evidence="18" id="KW-1185">Reference proteome</keyword>
<feature type="transmembrane region" description="Helical" evidence="13">
    <location>
        <begin position="97"/>
        <end position="116"/>
    </location>
</feature>
<dbReference type="AlphaFoldDB" id="A0AAD6N2W3"/>
<dbReference type="InterPro" id="IPR000793">
    <property type="entry name" value="ATP_synth_asu_C"/>
</dbReference>
<dbReference type="FunFam" id="1.20.150.20:FF:000001">
    <property type="entry name" value="ATP synthase subunit alpha"/>
    <property type="match status" value="1"/>
</dbReference>
<dbReference type="Pfam" id="PF02874">
    <property type="entry name" value="ATP-synt_ab_N"/>
    <property type="match status" value="1"/>
</dbReference>
<keyword evidence="7" id="KW-0067">ATP-binding</keyword>
<keyword evidence="9 13" id="KW-0472">Membrane</keyword>
<dbReference type="PANTHER" id="PTHR48082:SF2">
    <property type="entry name" value="ATP SYNTHASE SUBUNIT ALPHA, MITOCHONDRIAL"/>
    <property type="match status" value="1"/>
</dbReference>
<comment type="caution">
    <text evidence="17">The sequence shown here is derived from an EMBL/GenBank/DDBJ whole genome shotgun (WGS) entry which is preliminary data.</text>
</comment>
<comment type="subcellular location">
    <subcellularLocation>
        <location evidence="1">Mitochondrion inner membrane</location>
    </subcellularLocation>
</comment>
<evidence type="ECO:0000256" key="7">
    <source>
        <dbReference type="ARBA" id="ARBA00022840"/>
    </source>
</evidence>
<dbReference type="InterPro" id="IPR004100">
    <property type="entry name" value="ATPase_F1/V1/A1_a/bsu_N"/>
</dbReference>
<dbReference type="InterPro" id="IPR000194">
    <property type="entry name" value="ATPase_F1/V1/A1_a/bsu_nucl-bd"/>
</dbReference>
<dbReference type="SUPFAM" id="SSF47917">
    <property type="entry name" value="C-terminal domain of alpha and beta subunits of F1 ATP synthase"/>
    <property type="match status" value="1"/>
</dbReference>
<feature type="transmembrane region" description="Helical" evidence="13">
    <location>
        <begin position="182"/>
        <end position="203"/>
    </location>
</feature>
<feature type="domain" description="ATP synthase alpha subunit C-terminal" evidence="15">
    <location>
        <begin position="709"/>
        <end position="834"/>
    </location>
</feature>
<dbReference type="InterPro" id="IPR009305">
    <property type="entry name" value="Mpo1-like"/>
</dbReference>
<feature type="transmembrane region" description="Helical" evidence="13">
    <location>
        <begin position="122"/>
        <end position="142"/>
    </location>
</feature>
<dbReference type="InterPro" id="IPR023366">
    <property type="entry name" value="ATP_synth_asu-like_sf"/>
</dbReference>
<dbReference type="Pfam" id="PF00006">
    <property type="entry name" value="ATP-synt_ab"/>
    <property type="match status" value="2"/>
</dbReference>
<dbReference type="SUPFAM" id="SSF52540">
    <property type="entry name" value="P-loop containing nucleoside triphosphate hydrolases"/>
    <property type="match status" value="1"/>
</dbReference>
<feature type="domain" description="ATPase F1/V1/A1 complex alpha/beta subunit nucleotide-binding" evidence="14">
    <location>
        <begin position="605"/>
        <end position="702"/>
    </location>
</feature>
<evidence type="ECO:0000256" key="13">
    <source>
        <dbReference type="SAM" id="Phobius"/>
    </source>
</evidence>
<dbReference type="InterPro" id="IPR036121">
    <property type="entry name" value="ATPase_F1/V1/A1_a/bsu_N_sf"/>
</dbReference>
<dbReference type="Gene3D" id="2.40.30.20">
    <property type="match status" value="1"/>
</dbReference>
<evidence type="ECO:0000256" key="2">
    <source>
        <dbReference type="ARBA" id="ARBA00008936"/>
    </source>
</evidence>
<keyword evidence="13" id="KW-1133">Transmembrane helix</keyword>